<evidence type="ECO:0000256" key="4">
    <source>
        <dbReference type="ARBA" id="ARBA00023163"/>
    </source>
</evidence>
<dbReference type="PANTHER" id="PTHR10221">
    <property type="entry name" value="TRANSCRIPTION INITIATION FACTOR TFIID SUBUNIT 6"/>
    <property type="match status" value="1"/>
</dbReference>
<accession>A7RIY9</accession>
<dbReference type="GO" id="GO:0051123">
    <property type="term" value="P:RNA polymerase II preinitiation complex assembly"/>
    <property type="evidence" value="ECO:0000318"/>
    <property type="project" value="GO_Central"/>
</dbReference>
<protein>
    <recommendedName>
        <fullName evidence="6">TATA box binding protein associated factor (TAF) histone-like fold domain-containing protein</fullName>
    </recommendedName>
</protein>
<organism evidence="7 8">
    <name type="scientific">Nematostella vectensis</name>
    <name type="common">Starlet sea anemone</name>
    <dbReference type="NCBI Taxonomy" id="45351"/>
    <lineage>
        <taxon>Eukaryota</taxon>
        <taxon>Metazoa</taxon>
        <taxon>Cnidaria</taxon>
        <taxon>Anthozoa</taxon>
        <taxon>Hexacorallia</taxon>
        <taxon>Actiniaria</taxon>
        <taxon>Edwardsiidae</taxon>
        <taxon>Nematostella</taxon>
    </lineage>
</organism>
<dbReference type="InterPro" id="IPR011442">
    <property type="entry name" value="TAF6_C"/>
</dbReference>
<keyword evidence="8" id="KW-1185">Reference proteome</keyword>
<dbReference type="InParanoid" id="A7RIY9"/>
<dbReference type="GO" id="GO:0003713">
    <property type="term" value="F:transcription coactivator activity"/>
    <property type="evidence" value="ECO:0000318"/>
    <property type="project" value="GO_Central"/>
</dbReference>
<dbReference type="GO" id="GO:0046982">
    <property type="term" value="F:protein heterodimerization activity"/>
    <property type="evidence" value="ECO:0007669"/>
    <property type="project" value="InterPro"/>
</dbReference>
<dbReference type="PANTHER" id="PTHR10221:SF22">
    <property type="entry name" value="TAF6-LIKE RNA POLYMERASE II P300_CBP-ASSOCIATED FACTOR-ASSOCIATED FACTOR 65 KDA SUBUNIT 6L"/>
    <property type="match status" value="1"/>
</dbReference>
<dbReference type="CDD" id="cd22932">
    <property type="entry name" value="HFD_TAF6L"/>
    <property type="match status" value="1"/>
</dbReference>
<evidence type="ECO:0000256" key="5">
    <source>
        <dbReference type="ARBA" id="ARBA00023242"/>
    </source>
</evidence>
<evidence type="ECO:0000256" key="1">
    <source>
        <dbReference type="ARBA" id="ARBA00004123"/>
    </source>
</evidence>
<dbReference type="GO" id="GO:0000124">
    <property type="term" value="C:SAGA complex"/>
    <property type="evidence" value="ECO:0007669"/>
    <property type="project" value="InterPro"/>
</dbReference>
<dbReference type="Pfam" id="PF02969">
    <property type="entry name" value="TAF"/>
    <property type="match status" value="1"/>
</dbReference>
<dbReference type="OMA" id="DTSIVCH"/>
<gene>
    <name evidence="7" type="ORF">NEMVEDRAFT_v1g83420</name>
</gene>
<keyword evidence="4" id="KW-0804">Transcription</keyword>
<dbReference type="InterPro" id="IPR037796">
    <property type="entry name" value="TAF6"/>
</dbReference>
<feature type="domain" description="TATA box binding protein associated factor (TAF) histone-like fold" evidence="6">
    <location>
        <begin position="12"/>
        <end position="76"/>
    </location>
</feature>
<comment type="similarity">
    <text evidence="2">Belongs to the TAF6 family.</text>
</comment>
<keyword evidence="5" id="KW-0539">Nucleus</keyword>
<proteinExistence type="inferred from homology"/>
<dbReference type="InterPro" id="IPR016024">
    <property type="entry name" value="ARM-type_fold"/>
</dbReference>
<dbReference type="SUPFAM" id="SSF47113">
    <property type="entry name" value="Histone-fold"/>
    <property type="match status" value="1"/>
</dbReference>
<dbReference type="PhylomeDB" id="A7RIY9"/>
<dbReference type="InterPro" id="IPR009072">
    <property type="entry name" value="Histone-fold"/>
</dbReference>
<dbReference type="AlphaFoldDB" id="A7RIY9"/>
<dbReference type="InterPro" id="IPR046344">
    <property type="entry name" value="TAF6_C_sf"/>
</dbReference>
<sequence>MASKASEDTRFSVLSAENVRLYAEVIGVTKLEDNLARSLAEDVTYRVRHLLQTAQQFMKHGKRRRMTTEDLNRAMQLTNVEPVYGYGSGEDMPFRSTSTKEGDVFFVDEKEIGIRELALSTAVPTDPGKVSVRGKYEMYFTVHATVLGCSSKAAISTAGLEYYEQITKAVLGESDVCRRMAFSDLQSNPKISCIFPYFVSFIASGVKSCSHDLKQLSRLLGMVSALTDNSSLFLDPYVIQLVTAVMYCLLETLTVSLNPVNDHWRLRRDAACILAFLSRKCSNPVNYLHQQLLMTLREVLTDESRPYCSHFGAVVGLMELGSEALEQFLLPHLSTYWHQLQQVLEDDSSSNGVLRGEALHVYAALLVCIKDVHST</sequence>
<reference evidence="7 8" key="1">
    <citation type="journal article" date="2007" name="Science">
        <title>Sea anemone genome reveals ancestral eumetazoan gene repertoire and genomic organization.</title>
        <authorList>
            <person name="Putnam N.H."/>
            <person name="Srivastava M."/>
            <person name="Hellsten U."/>
            <person name="Dirks B."/>
            <person name="Chapman J."/>
            <person name="Salamov A."/>
            <person name="Terry A."/>
            <person name="Shapiro H."/>
            <person name="Lindquist E."/>
            <person name="Kapitonov V.V."/>
            <person name="Jurka J."/>
            <person name="Genikhovich G."/>
            <person name="Grigoriev I.V."/>
            <person name="Lucas S.M."/>
            <person name="Steele R.E."/>
            <person name="Finnerty J.R."/>
            <person name="Technau U."/>
            <person name="Martindale M.Q."/>
            <person name="Rokhsar D.S."/>
        </authorList>
    </citation>
    <scope>NUCLEOTIDE SEQUENCE [LARGE SCALE GENOMIC DNA]</scope>
    <source>
        <strain evidence="8">CH2 X CH6</strain>
    </source>
</reference>
<dbReference type="InterPro" id="IPR004823">
    <property type="entry name" value="TAF_TATA-bd_Histone-like_dom"/>
</dbReference>
<evidence type="ECO:0000256" key="2">
    <source>
        <dbReference type="ARBA" id="ARBA00007688"/>
    </source>
</evidence>
<evidence type="ECO:0000313" key="8">
    <source>
        <dbReference type="Proteomes" id="UP000001593"/>
    </source>
</evidence>
<evidence type="ECO:0000259" key="6">
    <source>
        <dbReference type="SMART" id="SM00803"/>
    </source>
</evidence>
<name>A7RIY9_NEMVE</name>
<dbReference type="EMBL" id="DS469513">
    <property type="protein sequence ID" value="EDO48592.1"/>
    <property type="molecule type" value="Genomic_DNA"/>
</dbReference>
<dbReference type="CDD" id="cd08050">
    <property type="entry name" value="TAF6C"/>
    <property type="match status" value="1"/>
</dbReference>
<evidence type="ECO:0000256" key="3">
    <source>
        <dbReference type="ARBA" id="ARBA00023015"/>
    </source>
</evidence>
<dbReference type="eggNOG" id="KOG2549">
    <property type="taxonomic scope" value="Eukaryota"/>
</dbReference>
<dbReference type="Gene3D" id="1.10.20.10">
    <property type="entry name" value="Histone, subunit A"/>
    <property type="match status" value="1"/>
</dbReference>
<comment type="subcellular location">
    <subcellularLocation>
        <location evidence="1">Nucleus</location>
    </subcellularLocation>
</comment>
<dbReference type="SMART" id="SM00803">
    <property type="entry name" value="TAF"/>
    <property type="match status" value="1"/>
</dbReference>
<evidence type="ECO:0000313" key="7">
    <source>
        <dbReference type="EMBL" id="EDO48592.1"/>
    </source>
</evidence>
<dbReference type="SUPFAM" id="SSF48371">
    <property type="entry name" value="ARM repeat"/>
    <property type="match status" value="1"/>
</dbReference>
<dbReference type="GO" id="GO:0016251">
    <property type="term" value="F:RNA polymerase II general transcription initiation factor activity"/>
    <property type="evidence" value="ECO:0007669"/>
    <property type="project" value="InterPro"/>
</dbReference>
<dbReference type="STRING" id="45351.A7RIY9"/>
<dbReference type="GO" id="GO:0046695">
    <property type="term" value="C:SLIK (SAGA-like) complex"/>
    <property type="evidence" value="ECO:0007669"/>
    <property type="project" value="InterPro"/>
</dbReference>
<dbReference type="GO" id="GO:0005669">
    <property type="term" value="C:transcription factor TFIID complex"/>
    <property type="evidence" value="ECO:0007669"/>
    <property type="project" value="InterPro"/>
</dbReference>
<dbReference type="Pfam" id="PF07571">
    <property type="entry name" value="TAF6_C"/>
    <property type="match status" value="1"/>
</dbReference>
<dbReference type="HOGENOM" id="CLU_021711_0_0_1"/>
<keyword evidence="3" id="KW-0805">Transcription regulation</keyword>
<dbReference type="Gene3D" id="1.25.40.770">
    <property type="entry name" value="TAF6, C-terminal HEAT repeat domain"/>
    <property type="match status" value="1"/>
</dbReference>
<dbReference type="Proteomes" id="UP000001593">
    <property type="component" value="Unassembled WGS sequence"/>
</dbReference>